<keyword evidence="2" id="KW-1185">Reference proteome</keyword>
<protein>
    <submittedName>
        <fullName evidence="1">Uncharacterized protein</fullName>
    </submittedName>
</protein>
<accession>A0A4Y2DIW1</accession>
<dbReference type="Proteomes" id="UP000499080">
    <property type="component" value="Unassembled WGS sequence"/>
</dbReference>
<proteinExistence type="predicted"/>
<dbReference type="AlphaFoldDB" id="A0A4Y2DIW1"/>
<dbReference type="EMBL" id="BGPR01000366">
    <property type="protein sequence ID" value="GBM15938.1"/>
    <property type="molecule type" value="Genomic_DNA"/>
</dbReference>
<organism evidence="1 2">
    <name type="scientific">Araneus ventricosus</name>
    <name type="common">Orbweaver spider</name>
    <name type="synonym">Epeira ventricosa</name>
    <dbReference type="NCBI Taxonomy" id="182803"/>
    <lineage>
        <taxon>Eukaryota</taxon>
        <taxon>Metazoa</taxon>
        <taxon>Ecdysozoa</taxon>
        <taxon>Arthropoda</taxon>
        <taxon>Chelicerata</taxon>
        <taxon>Arachnida</taxon>
        <taxon>Araneae</taxon>
        <taxon>Araneomorphae</taxon>
        <taxon>Entelegynae</taxon>
        <taxon>Araneoidea</taxon>
        <taxon>Araneidae</taxon>
        <taxon>Araneus</taxon>
    </lineage>
</organism>
<reference evidence="1 2" key="1">
    <citation type="journal article" date="2019" name="Sci. Rep.">
        <title>Orb-weaving spider Araneus ventricosus genome elucidates the spidroin gene catalogue.</title>
        <authorList>
            <person name="Kono N."/>
            <person name="Nakamura H."/>
            <person name="Ohtoshi R."/>
            <person name="Moran D.A.P."/>
            <person name="Shinohara A."/>
            <person name="Yoshida Y."/>
            <person name="Fujiwara M."/>
            <person name="Mori M."/>
            <person name="Tomita M."/>
            <person name="Arakawa K."/>
        </authorList>
    </citation>
    <scope>NUCLEOTIDE SEQUENCE [LARGE SCALE GENOMIC DNA]</scope>
</reference>
<dbReference type="OrthoDB" id="6437663at2759"/>
<evidence type="ECO:0000313" key="2">
    <source>
        <dbReference type="Proteomes" id="UP000499080"/>
    </source>
</evidence>
<name>A0A4Y2DIW1_ARAVE</name>
<sequence length="373" mass="45075">MCTKMAESNEDSKIILPFFPSLSHMALTKVAIELYNRVGIKSLLIFSSEIQFGNLTIIEKGSQEKCDEKYKRAKETILLIPTNLRERVFEVVQYIHDEVRTWKSDHSATFGLSDYFYLTFYWRCDGTINRTKTAQEIIWNEKIHIRKRFEIACIYCLVHDVTFLWAKLEAYAKLRIFKRSQNSVVLFWIRWLNNGALYSWDQYAQNYLSPPFMFTRLGSRIRFSSFFCELRPEHRQKFYRFLDLSDADDFRFCLYQATKKEQEVIMKMYPVKVLRCYLDWPLQSEFLEVAEKMWNYLKYSHFGLVLELLMAMMYRKDFDYKDLLIKFWHQSPNHFQEYARKANILNQQIDLFFSGRKDKRIADDYRSSKRFRS</sequence>
<gene>
    <name evidence="1" type="ORF">AVEN_270607_1</name>
</gene>
<comment type="caution">
    <text evidence="1">The sequence shown here is derived from an EMBL/GenBank/DDBJ whole genome shotgun (WGS) entry which is preliminary data.</text>
</comment>
<evidence type="ECO:0000313" key="1">
    <source>
        <dbReference type="EMBL" id="GBM15938.1"/>
    </source>
</evidence>